<dbReference type="EMBL" id="CM007650">
    <property type="protein sequence ID" value="ONM56842.1"/>
    <property type="molecule type" value="Genomic_DNA"/>
</dbReference>
<dbReference type="InterPro" id="IPR044782">
    <property type="entry name" value="SIA1/STLP5"/>
</dbReference>
<dbReference type="PANTHER" id="PTHR47486">
    <property type="entry name" value="SIALYLTRANSFERASE-LIKE PROTEIN 1"/>
    <property type="match status" value="1"/>
</dbReference>
<feature type="compositionally biased region" description="Polar residues" evidence="1">
    <location>
        <begin position="9"/>
        <end position="20"/>
    </location>
</feature>
<evidence type="ECO:0000256" key="1">
    <source>
        <dbReference type="SAM" id="MobiDB-lite"/>
    </source>
</evidence>
<dbReference type="AlphaFoldDB" id="A0A1D6IA23"/>
<dbReference type="GO" id="GO:0009860">
    <property type="term" value="P:pollen tube growth"/>
    <property type="evidence" value="ECO:0007669"/>
    <property type="project" value="InterPro"/>
</dbReference>
<dbReference type="PANTHER" id="PTHR47486:SF1">
    <property type="entry name" value="SIALYLTRANSFERASE-LIKE PROTEIN 1"/>
    <property type="match status" value="1"/>
</dbReference>
<protein>
    <submittedName>
        <fullName evidence="2">Sialyltransferase-like protein 1</fullName>
    </submittedName>
</protein>
<dbReference type="GO" id="GO:0009846">
    <property type="term" value="P:pollen germination"/>
    <property type="evidence" value="ECO:0007669"/>
    <property type="project" value="InterPro"/>
</dbReference>
<evidence type="ECO:0000313" key="2">
    <source>
        <dbReference type="EMBL" id="ONM56842.1"/>
    </source>
</evidence>
<proteinExistence type="predicted"/>
<feature type="region of interest" description="Disordered" evidence="1">
    <location>
        <begin position="1"/>
        <end position="28"/>
    </location>
</feature>
<keyword evidence="2" id="KW-0808">Transferase</keyword>
<reference evidence="2" key="1">
    <citation type="submission" date="2015-12" db="EMBL/GenBank/DDBJ databases">
        <title>Update maize B73 reference genome by single molecule sequencing technologies.</title>
        <authorList>
            <consortium name="Maize Genome Sequencing Project"/>
            <person name="Ware D."/>
        </authorList>
    </citation>
    <scope>NUCLEOTIDE SEQUENCE [LARGE SCALE GENOMIC DNA]</scope>
    <source>
        <tissue evidence="2">Seedling</tissue>
    </source>
</reference>
<dbReference type="InParanoid" id="A0A1D6IA23"/>
<name>A0A1D6IA23_MAIZE</name>
<accession>A0A1D6IA23</accession>
<gene>
    <name evidence="2" type="ORF">ZEAMMB73_Zm00001d021320</name>
</gene>
<organism evidence="2">
    <name type="scientific">Zea mays</name>
    <name type="common">Maize</name>
    <dbReference type="NCBI Taxonomy" id="4577"/>
    <lineage>
        <taxon>Eukaryota</taxon>
        <taxon>Viridiplantae</taxon>
        <taxon>Streptophyta</taxon>
        <taxon>Embryophyta</taxon>
        <taxon>Tracheophyta</taxon>
        <taxon>Spermatophyta</taxon>
        <taxon>Magnoliopsida</taxon>
        <taxon>Liliopsida</taxon>
        <taxon>Poales</taxon>
        <taxon>Poaceae</taxon>
        <taxon>PACMAD clade</taxon>
        <taxon>Panicoideae</taxon>
        <taxon>Andropogonodae</taxon>
        <taxon>Andropogoneae</taxon>
        <taxon>Tripsacinae</taxon>
        <taxon>Zea</taxon>
    </lineage>
</organism>
<sequence>MTHDEAIATQKTRNTASPSKAGQKVREESERLRVCDSRNYNAQFKIFEPLEYKYDVCETILLWEQYRNMTTVLTREYLDVRPDGWLDYAAKRTAQLGVDKCYNRTLCDELLSIVLPAKPPFHPRQFATCAVVDQQLHGFLPADSNSDFLEEL</sequence>
<dbReference type="GO" id="GO:0008373">
    <property type="term" value="F:sialyltransferase activity"/>
    <property type="evidence" value="ECO:0007669"/>
    <property type="project" value="InterPro"/>
</dbReference>
<dbReference type="ExpressionAtlas" id="A0A1D6IA23">
    <property type="expression patterns" value="baseline and differential"/>
</dbReference>
<keyword evidence="2" id="KW-0328">Glycosyltransferase</keyword>